<dbReference type="InterPro" id="IPR029055">
    <property type="entry name" value="Ntn_hydrolases_N"/>
</dbReference>
<evidence type="ECO:0000313" key="5">
    <source>
        <dbReference type="EMBL" id="KAF7996025.1"/>
    </source>
</evidence>
<proteinExistence type="predicted"/>
<dbReference type="SMR" id="A0A834Y1B1"/>
<dbReference type="GO" id="GO:0005886">
    <property type="term" value="C:plasma membrane"/>
    <property type="evidence" value="ECO:0007669"/>
    <property type="project" value="TreeGrafter"/>
</dbReference>
<keyword evidence="4" id="KW-1133">Transmembrane helix</keyword>
<dbReference type="PANTHER" id="PTHR11686:SF9">
    <property type="entry name" value="RE13973P"/>
    <property type="match status" value="1"/>
</dbReference>
<evidence type="ECO:0000256" key="2">
    <source>
        <dbReference type="PIRSR" id="PIRSR600101-1"/>
    </source>
</evidence>
<name>A0A834Y1B1_APHGI</name>
<evidence type="ECO:0000256" key="4">
    <source>
        <dbReference type="SAM" id="Phobius"/>
    </source>
</evidence>
<feature type="binding site" evidence="3">
    <location>
        <position position="560"/>
    </location>
    <ligand>
        <name>L-glutamate</name>
        <dbReference type="ChEBI" id="CHEBI:29985"/>
    </ligand>
</feature>
<gene>
    <name evidence="5" type="ORF">HCN44_009063</name>
</gene>
<keyword evidence="1" id="KW-0800">Toxin</keyword>
<dbReference type="GO" id="GO:0006751">
    <property type="term" value="P:glutathione catabolic process"/>
    <property type="evidence" value="ECO:0007669"/>
    <property type="project" value="InterPro"/>
</dbReference>
<feature type="binding site" evidence="3">
    <location>
        <begin position="537"/>
        <end position="538"/>
    </location>
    <ligand>
        <name>L-glutamate</name>
        <dbReference type="ChEBI" id="CHEBI:29985"/>
    </ligand>
</feature>
<evidence type="ECO:0000256" key="3">
    <source>
        <dbReference type="PIRSR" id="PIRSR600101-2"/>
    </source>
</evidence>
<keyword evidence="1" id="KW-1202">Platelet aggregation activating toxin</keyword>
<dbReference type="InterPro" id="IPR043137">
    <property type="entry name" value="GGT_ssub_C"/>
</dbReference>
<evidence type="ECO:0000256" key="1">
    <source>
        <dbReference type="ARBA" id="ARBA00084097"/>
    </source>
</evidence>
<dbReference type="OrthoDB" id="1081007at2759"/>
<keyword evidence="1" id="KW-1199">Hemostasis impairing toxin</keyword>
<dbReference type="EMBL" id="JACMRX010000002">
    <property type="protein sequence ID" value="KAF7996025.1"/>
    <property type="molecule type" value="Genomic_DNA"/>
</dbReference>
<comment type="caution">
    <text evidence="5">The sequence shown here is derived from an EMBL/GenBank/DDBJ whole genome shotgun (WGS) entry which is preliminary data.</text>
</comment>
<feature type="binding site" evidence="3">
    <location>
        <begin position="484"/>
        <end position="486"/>
    </location>
    <ligand>
        <name>L-glutamate</name>
        <dbReference type="ChEBI" id="CHEBI:29985"/>
    </ligand>
</feature>
<evidence type="ECO:0000313" key="6">
    <source>
        <dbReference type="Proteomes" id="UP000639338"/>
    </source>
</evidence>
<keyword evidence="4" id="KW-0472">Membrane</keyword>
<sequence>MRCSCVRDVTDSVKKRKSLNNKKLYKTENIIVNKYSETNKLINFHDRQVLAKLIEKNSTEGDSSRLVYLTSKPKRLRQIIVASLIIIGVIFIIITATLTECGKSFTKNDNKILTPPDPEQFQPPSWSKLKIFKSGAVCSDGPPCASIGKSILEKNGSAVDATISTMICNGLVNMQAMGMGGGFMMTIYERSNRQAYFLIARDVAPSAAHANMYKNKTIPGEVAGYWAAHQKFGKIPWAELFEPSIELCINGWNMTKAMYDDLSENIDIVFDEPTLRKIFVDPNTGIIKKPGDIIKPDKLCDTMRILADKGAPELYNGTLGKIVVEDLRKRGSIITFQDFNNYLKWSKPVTTNFLNMTLYTSNFPGSGGLFAFILNVFDEFKFTPDSLKGWNNTIQTYHRIIETWKYAYAVRSKMGDADYVDMTEVLGNLTSKEFAKSIRQKIIDDKTWNDPAHYGAGSGLLEDHGTSHISVLAPNGDAVAVTSTINTYFGSGIVSEQTGIILNNAMDDFSIDSVASMSNNLANNKNNNIKGGKRPLSSMIPSIITSSNGDVRIVLGGAGGTRIPTSVSLVLARYLWMDVDLEKAVDACRIHQQLFPVTSSYEYGINSAIVDGLQKFGHSLRPSSYPVFSGVYVISKINDTIYGSVDDRKGGDITGL</sequence>
<protein>
    <submittedName>
        <fullName evidence="5">Uncharacterized protein</fullName>
    </submittedName>
</protein>
<dbReference type="Pfam" id="PF01019">
    <property type="entry name" value="G_glu_transpept"/>
    <property type="match status" value="1"/>
</dbReference>
<dbReference type="SUPFAM" id="SSF56235">
    <property type="entry name" value="N-terminal nucleophile aminohydrolases (Ntn hydrolases)"/>
    <property type="match status" value="1"/>
</dbReference>
<feature type="active site" description="Nucleophile" evidence="2">
    <location>
        <position position="466"/>
    </location>
</feature>
<dbReference type="PRINTS" id="PR01210">
    <property type="entry name" value="GGTRANSPTASE"/>
</dbReference>
<accession>A0A834Y1B1</accession>
<dbReference type="Gene3D" id="3.60.20.40">
    <property type="match status" value="1"/>
</dbReference>
<dbReference type="Gene3D" id="1.10.246.130">
    <property type="match status" value="1"/>
</dbReference>
<dbReference type="Proteomes" id="UP000639338">
    <property type="component" value="Unassembled WGS sequence"/>
</dbReference>
<reference evidence="5 6" key="1">
    <citation type="submission" date="2020-08" db="EMBL/GenBank/DDBJ databases">
        <title>Aphidius gifuensis genome sequencing and assembly.</title>
        <authorList>
            <person name="Du Z."/>
        </authorList>
    </citation>
    <scope>NUCLEOTIDE SEQUENCE [LARGE SCALE GENOMIC DNA]</scope>
    <source>
        <strain evidence="5">YNYX2018</strain>
        <tissue evidence="5">Adults</tissue>
    </source>
</reference>
<organism evidence="5 6">
    <name type="scientific">Aphidius gifuensis</name>
    <name type="common">Parasitoid wasp</name>
    <dbReference type="NCBI Taxonomy" id="684658"/>
    <lineage>
        <taxon>Eukaryota</taxon>
        <taxon>Metazoa</taxon>
        <taxon>Ecdysozoa</taxon>
        <taxon>Arthropoda</taxon>
        <taxon>Hexapoda</taxon>
        <taxon>Insecta</taxon>
        <taxon>Pterygota</taxon>
        <taxon>Neoptera</taxon>
        <taxon>Endopterygota</taxon>
        <taxon>Hymenoptera</taxon>
        <taxon>Apocrita</taxon>
        <taxon>Ichneumonoidea</taxon>
        <taxon>Braconidae</taxon>
        <taxon>Aphidiinae</taxon>
        <taxon>Aphidius</taxon>
    </lineage>
</organism>
<dbReference type="AlphaFoldDB" id="A0A834Y1B1"/>
<dbReference type="FunFam" id="3.60.20.40:FF:000001">
    <property type="entry name" value="Gamma-glutamyltranspeptidase 1"/>
    <property type="match status" value="1"/>
</dbReference>
<dbReference type="FunFam" id="1.10.246.130:FF:000001">
    <property type="entry name" value="Gamma-glutamyltransferase 5 isoform 1"/>
    <property type="match status" value="1"/>
</dbReference>
<feature type="transmembrane region" description="Helical" evidence="4">
    <location>
        <begin position="79"/>
        <end position="98"/>
    </location>
</feature>
<dbReference type="InterPro" id="IPR000101">
    <property type="entry name" value="GGT_peptidase"/>
</dbReference>
<dbReference type="PANTHER" id="PTHR11686">
    <property type="entry name" value="GAMMA GLUTAMYL TRANSPEPTIDASE"/>
    <property type="match status" value="1"/>
</dbReference>
<keyword evidence="4" id="KW-0812">Transmembrane</keyword>
<dbReference type="GO" id="GO:0036374">
    <property type="term" value="F:glutathione hydrolase activity"/>
    <property type="evidence" value="ECO:0007669"/>
    <property type="project" value="InterPro"/>
</dbReference>
<feature type="binding site" evidence="3">
    <location>
        <position position="508"/>
    </location>
    <ligand>
        <name>L-glutamate</name>
        <dbReference type="ChEBI" id="CHEBI:29985"/>
    </ligand>
</feature>
<dbReference type="InterPro" id="IPR043138">
    <property type="entry name" value="GGT_lsub"/>
</dbReference>
<feature type="binding site" evidence="3">
    <location>
        <position position="201"/>
    </location>
    <ligand>
        <name>L-glutamate</name>
        <dbReference type="ChEBI" id="CHEBI:29985"/>
    </ligand>
</feature>
<keyword evidence="6" id="KW-1185">Reference proteome</keyword>